<dbReference type="InterPro" id="IPR014720">
    <property type="entry name" value="dsRBD_dom"/>
</dbReference>
<dbReference type="SMART" id="SM00358">
    <property type="entry name" value="DSRM"/>
    <property type="match status" value="2"/>
</dbReference>
<name>A0A8J2VZT4_9NEOP</name>
<dbReference type="Gene3D" id="3.30.160.20">
    <property type="match status" value="2"/>
</dbReference>
<dbReference type="AlphaFoldDB" id="A0A8J2VZT4"/>
<evidence type="ECO:0000259" key="4">
    <source>
        <dbReference type="PROSITE" id="PS50137"/>
    </source>
</evidence>
<evidence type="ECO:0000313" key="6">
    <source>
        <dbReference type="Proteomes" id="UP000789524"/>
    </source>
</evidence>
<dbReference type="GO" id="GO:0030422">
    <property type="term" value="P:siRNA processing"/>
    <property type="evidence" value="ECO:0007669"/>
    <property type="project" value="TreeGrafter"/>
</dbReference>
<dbReference type="InterPro" id="IPR051247">
    <property type="entry name" value="RLC_Component"/>
</dbReference>
<dbReference type="GO" id="GO:0005737">
    <property type="term" value="C:cytoplasm"/>
    <property type="evidence" value="ECO:0007669"/>
    <property type="project" value="TreeGrafter"/>
</dbReference>
<feature type="compositionally biased region" description="Low complexity" evidence="3">
    <location>
        <begin position="37"/>
        <end position="63"/>
    </location>
</feature>
<protein>
    <submittedName>
        <fullName evidence="5">(African queen) hypothetical protein</fullName>
    </submittedName>
</protein>
<evidence type="ECO:0000256" key="2">
    <source>
        <dbReference type="PROSITE-ProRule" id="PRU00266"/>
    </source>
</evidence>
<dbReference type="OrthoDB" id="6363432at2759"/>
<keyword evidence="1 2" id="KW-0694">RNA-binding</keyword>
<feature type="compositionally biased region" description="Polar residues" evidence="3">
    <location>
        <begin position="96"/>
        <end position="110"/>
    </location>
</feature>
<dbReference type="EMBL" id="CAKASE010000047">
    <property type="protein sequence ID" value="CAG9561564.1"/>
    <property type="molecule type" value="Genomic_DNA"/>
</dbReference>
<organism evidence="5 6">
    <name type="scientific">Danaus chrysippus</name>
    <name type="common">African queen</name>
    <dbReference type="NCBI Taxonomy" id="151541"/>
    <lineage>
        <taxon>Eukaryota</taxon>
        <taxon>Metazoa</taxon>
        <taxon>Ecdysozoa</taxon>
        <taxon>Arthropoda</taxon>
        <taxon>Hexapoda</taxon>
        <taxon>Insecta</taxon>
        <taxon>Pterygota</taxon>
        <taxon>Neoptera</taxon>
        <taxon>Endopterygota</taxon>
        <taxon>Lepidoptera</taxon>
        <taxon>Glossata</taxon>
        <taxon>Ditrysia</taxon>
        <taxon>Papilionoidea</taxon>
        <taxon>Nymphalidae</taxon>
        <taxon>Danainae</taxon>
        <taxon>Danaini</taxon>
        <taxon>Danaina</taxon>
        <taxon>Danaus</taxon>
        <taxon>Anosia</taxon>
    </lineage>
</organism>
<dbReference type="Proteomes" id="UP000789524">
    <property type="component" value="Unassembled WGS sequence"/>
</dbReference>
<feature type="compositionally biased region" description="Low complexity" evidence="3">
    <location>
        <begin position="111"/>
        <end position="121"/>
    </location>
</feature>
<dbReference type="PANTHER" id="PTHR46205">
    <property type="entry name" value="LOQUACIOUS, ISOFORM B"/>
    <property type="match status" value="1"/>
</dbReference>
<dbReference type="GO" id="GO:0070920">
    <property type="term" value="P:regulation of regulatory ncRNA processing"/>
    <property type="evidence" value="ECO:0007669"/>
    <property type="project" value="TreeGrafter"/>
</dbReference>
<dbReference type="SUPFAM" id="SSF54768">
    <property type="entry name" value="dsRNA-binding domain-like"/>
    <property type="match status" value="2"/>
</dbReference>
<sequence>MTNSANCQQSGPRPNYHHMSPTNNMQFNKPVTGKDNQQWNQRQQQQHYQPKPQTHPDQLQQQPPLQPQQPPPQPQQPPLQPQQPAPEIQQPPQQQTLKVEQQSPEQQQHMGQTQEATTQQETGEEVKPAVDDGDVTKPAVPFWMKTKLQGVKKITNRERRRRQNETLRRLLAPKNALMVLNEMLPGETIANQFKVEPVGSVGTYSRVTHAFNAELKIESNVYTGYGETKMAARNAAAEQAIRDLIIKKMSRAKSCSEKMEVMETEGEAGAAGEAAEGEAMPMIQLASFALHKLFSEWEESGHRVPQMKLNQGSVSTPASRTHERVDASRKVTRLIQFMLYQNGESPSESPQPAPAKKVRQLPEQASSMHPCMLLTYMRPQLAYRQLDPDGTRPQDTLFNVAVDVDGHTFYGKAYSKKEARRMAARLACETIFGVKFDTQ</sequence>
<dbReference type="GO" id="GO:0005634">
    <property type="term" value="C:nucleus"/>
    <property type="evidence" value="ECO:0007669"/>
    <property type="project" value="TreeGrafter"/>
</dbReference>
<evidence type="ECO:0000256" key="3">
    <source>
        <dbReference type="SAM" id="MobiDB-lite"/>
    </source>
</evidence>
<feature type="compositionally biased region" description="Polar residues" evidence="3">
    <location>
        <begin position="20"/>
        <end position="29"/>
    </location>
</feature>
<keyword evidence="6" id="KW-1185">Reference proteome</keyword>
<dbReference type="PANTHER" id="PTHR46205:SF5">
    <property type="entry name" value="BLANKS-RELATED"/>
    <property type="match status" value="1"/>
</dbReference>
<feature type="domain" description="DRBM" evidence="4">
    <location>
        <begin position="353"/>
        <end position="433"/>
    </location>
</feature>
<accession>A0A8J2VZT4</accession>
<proteinExistence type="predicted"/>
<evidence type="ECO:0000313" key="5">
    <source>
        <dbReference type="EMBL" id="CAG9561564.1"/>
    </source>
</evidence>
<dbReference type="Pfam" id="PF00035">
    <property type="entry name" value="dsrm"/>
    <property type="match status" value="1"/>
</dbReference>
<dbReference type="GO" id="GO:0003725">
    <property type="term" value="F:double-stranded RNA binding"/>
    <property type="evidence" value="ECO:0007669"/>
    <property type="project" value="TreeGrafter"/>
</dbReference>
<feature type="compositionally biased region" description="Polar residues" evidence="3">
    <location>
        <begin position="1"/>
        <end position="12"/>
    </location>
</feature>
<feature type="compositionally biased region" description="Low complexity" evidence="3">
    <location>
        <begin position="85"/>
        <end position="95"/>
    </location>
</feature>
<feature type="compositionally biased region" description="Pro residues" evidence="3">
    <location>
        <begin position="64"/>
        <end position="84"/>
    </location>
</feature>
<gene>
    <name evidence="5" type="ORF">DCHRY22_LOCUS3054</name>
</gene>
<evidence type="ECO:0000256" key="1">
    <source>
        <dbReference type="ARBA" id="ARBA00022884"/>
    </source>
</evidence>
<feature type="domain" description="DRBM" evidence="4">
    <location>
        <begin position="175"/>
        <end position="246"/>
    </location>
</feature>
<dbReference type="GO" id="GO:0035197">
    <property type="term" value="F:siRNA binding"/>
    <property type="evidence" value="ECO:0007669"/>
    <property type="project" value="TreeGrafter"/>
</dbReference>
<dbReference type="PROSITE" id="PS50137">
    <property type="entry name" value="DS_RBD"/>
    <property type="match status" value="2"/>
</dbReference>
<reference evidence="5" key="1">
    <citation type="submission" date="2021-09" db="EMBL/GenBank/DDBJ databases">
        <authorList>
            <person name="Martin H S."/>
        </authorList>
    </citation>
    <scope>NUCLEOTIDE SEQUENCE</scope>
</reference>
<feature type="region of interest" description="Disordered" evidence="3">
    <location>
        <begin position="1"/>
        <end position="138"/>
    </location>
</feature>
<dbReference type="GO" id="GO:0070578">
    <property type="term" value="C:RISC-loading complex"/>
    <property type="evidence" value="ECO:0007669"/>
    <property type="project" value="TreeGrafter"/>
</dbReference>
<comment type="caution">
    <text evidence="5">The sequence shown here is derived from an EMBL/GenBank/DDBJ whole genome shotgun (WGS) entry which is preliminary data.</text>
</comment>
<dbReference type="GO" id="GO:0016442">
    <property type="term" value="C:RISC complex"/>
    <property type="evidence" value="ECO:0007669"/>
    <property type="project" value="TreeGrafter"/>
</dbReference>